<accession>A0A6N3E0E1</accession>
<dbReference type="RefSeq" id="WP_044185816.1">
    <property type="nucleotide sequence ID" value="NZ_CABKSF010000008.1"/>
</dbReference>
<dbReference type="AlphaFoldDB" id="A0A6N3E0E1"/>
<evidence type="ECO:0000313" key="1">
    <source>
        <dbReference type="EMBL" id="VYU33575.1"/>
    </source>
</evidence>
<dbReference type="EMBL" id="CACRTZ010000016">
    <property type="protein sequence ID" value="VYU33575.1"/>
    <property type="molecule type" value="Genomic_DNA"/>
</dbReference>
<sequence>MPAGKYSFYLHTDDRTDMLVSATLETVSQPLRGDFLRTATTAGGVLYRIDTRLPALITELFDGKLYAVQLTCLIGALNGLLPASPAAEVREALPAWRWAEADSEEPDERRRITLQLPEKNATVRMIESAPSRLRGQLLRQLITTGCALHTLDVRLPQLLTNLPAPPGTLNALISLLTDVTGEAGGTQAPAADKHPEAVRADVPVADAGEEARIRNNMKKLF</sequence>
<name>A0A6N3E0E1_9ENTR</name>
<dbReference type="Gene3D" id="6.10.290.20">
    <property type="match status" value="2"/>
</dbReference>
<dbReference type="OrthoDB" id="6628309at2"/>
<reference evidence="1" key="1">
    <citation type="submission" date="2019-11" db="EMBL/GenBank/DDBJ databases">
        <authorList>
            <person name="Feng L."/>
        </authorList>
    </citation>
    <scope>NUCLEOTIDE SEQUENCE</scope>
    <source>
        <strain evidence="1">EMassiliensisLFYP7</strain>
    </source>
</reference>
<dbReference type="InterPro" id="IPR038307">
    <property type="entry name" value="StbB_sf"/>
</dbReference>
<protein>
    <submittedName>
        <fullName evidence="1">Plasmid stability protein</fullName>
    </submittedName>
</protein>
<gene>
    <name evidence="1" type="ORF">EMLFYP7_02030</name>
</gene>
<organism evidence="1">
    <name type="scientific">Phytobacter massiliensis</name>
    <dbReference type="NCBI Taxonomy" id="1485952"/>
    <lineage>
        <taxon>Bacteria</taxon>
        <taxon>Pseudomonadati</taxon>
        <taxon>Pseudomonadota</taxon>
        <taxon>Gammaproteobacteria</taxon>
        <taxon>Enterobacterales</taxon>
        <taxon>Enterobacteriaceae</taxon>
        <taxon>Phytobacter</taxon>
    </lineage>
</organism>
<dbReference type="InterPro" id="IPR019720">
    <property type="entry name" value="Plasmid_stability_protein_StbB"/>
</dbReference>
<dbReference type="Pfam" id="PF10784">
    <property type="entry name" value="Plasmid_stab_B"/>
    <property type="match status" value="2"/>
</dbReference>
<proteinExistence type="predicted"/>